<dbReference type="AlphaFoldDB" id="A0A2I1XEM2"/>
<feature type="compositionally biased region" description="Basic and acidic residues" evidence="1">
    <location>
        <begin position="51"/>
        <end position="66"/>
    </location>
</feature>
<comment type="caution">
    <text evidence="2">The sequence shown here is derived from an EMBL/GenBank/DDBJ whole genome shotgun (WGS) entry which is preliminary data.</text>
</comment>
<evidence type="ECO:0000256" key="1">
    <source>
        <dbReference type="SAM" id="MobiDB-lite"/>
    </source>
</evidence>
<organism evidence="2 3">
    <name type="scientific">Neisseria sicca</name>
    <dbReference type="NCBI Taxonomy" id="490"/>
    <lineage>
        <taxon>Bacteria</taxon>
        <taxon>Pseudomonadati</taxon>
        <taxon>Pseudomonadota</taxon>
        <taxon>Betaproteobacteria</taxon>
        <taxon>Neisseriales</taxon>
        <taxon>Neisseriaceae</taxon>
        <taxon>Neisseria</taxon>
    </lineage>
</organism>
<name>A0A2I1XEM2_NEISI</name>
<dbReference type="EMBL" id="PKJO01000001">
    <property type="protein sequence ID" value="PLA41078.1"/>
    <property type="molecule type" value="Genomic_DNA"/>
</dbReference>
<gene>
    <name evidence="2" type="ORF">CYK00_00280</name>
</gene>
<proteinExistence type="predicted"/>
<evidence type="ECO:0000313" key="3">
    <source>
        <dbReference type="Proteomes" id="UP000234767"/>
    </source>
</evidence>
<feature type="region of interest" description="Disordered" evidence="1">
    <location>
        <begin position="43"/>
        <end position="66"/>
    </location>
</feature>
<accession>A0A2I1XEM2</accession>
<protein>
    <submittedName>
        <fullName evidence="2">Uncharacterized protein</fullName>
    </submittedName>
</protein>
<evidence type="ECO:0000313" key="2">
    <source>
        <dbReference type="EMBL" id="PLA41078.1"/>
    </source>
</evidence>
<reference evidence="2 3" key="1">
    <citation type="submission" date="2017-12" db="EMBL/GenBank/DDBJ databases">
        <title>Phylogenetic diversity of female urinary microbiome.</title>
        <authorList>
            <person name="Thomas-White K."/>
            <person name="Wolfe A.J."/>
        </authorList>
    </citation>
    <scope>NUCLEOTIDE SEQUENCE [LARGE SCALE GENOMIC DNA]</scope>
    <source>
        <strain evidence="2 3">UMB0321</strain>
    </source>
</reference>
<sequence length="66" mass="7336">MSFYPQSVIFHVGNPHKVSNLVAVSALNLPLCEQKSTGKIKCRQPLGNIKRSSETQKSKKEHSCKP</sequence>
<dbReference type="Proteomes" id="UP000234767">
    <property type="component" value="Unassembled WGS sequence"/>
</dbReference>